<dbReference type="InterPro" id="IPR005665">
    <property type="entry name" value="SecF_bac"/>
</dbReference>
<keyword evidence="3 13" id="KW-1003">Cell membrane</keyword>
<evidence type="ECO:0000256" key="1">
    <source>
        <dbReference type="ARBA" id="ARBA00004651"/>
    </source>
</evidence>
<dbReference type="PRINTS" id="PR01755">
    <property type="entry name" value="SECFTRNLCASE"/>
</dbReference>
<evidence type="ECO:0000313" key="18">
    <source>
        <dbReference type="Proteomes" id="UP000070498"/>
    </source>
</evidence>
<evidence type="ECO:0000256" key="12">
    <source>
        <dbReference type="ARBA" id="ARBA00061053"/>
    </source>
</evidence>
<dbReference type="PANTHER" id="PTHR30081:SF1">
    <property type="entry name" value="PROTEIN TRANSLOCASE SUBUNIT SECD"/>
    <property type="match status" value="1"/>
</dbReference>
<evidence type="ECO:0000256" key="9">
    <source>
        <dbReference type="ARBA" id="ARBA00023136"/>
    </source>
</evidence>
<evidence type="ECO:0000256" key="6">
    <source>
        <dbReference type="ARBA" id="ARBA00022927"/>
    </source>
</evidence>
<dbReference type="Gene3D" id="3.30.70.3400">
    <property type="match status" value="2"/>
</dbReference>
<evidence type="ECO:0000256" key="4">
    <source>
        <dbReference type="ARBA" id="ARBA00022519"/>
    </source>
</evidence>
<evidence type="ECO:0000256" key="14">
    <source>
        <dbReference type="HAMAP-Rule" id="MF_01464"/>
    </source>
</evidence>
<feature type="transmembrane region" description="Helical" evidence="13">
    <location>
        <begin position="767"/>
        <end position="793"/>
    </location>
</feature>
<comment type="caution">
    <text evidence="13">Lacks conserved residue(s) required for the propagation of feature annotation.</text>
</comment>
<comment type="subcellular location">
    <subcellularLocation>
        <location evidence="1 13">Cell membrane</location>
        <topology evidence="1 13">Multi-pass membrane protein</topology>
    </subcellularLocation>
</comment>
<dbReference type="Pfam" id="PF22599">
    <property type="entry name" value="SecDF_P1_head"/>
    <property type="match status" value="1"/>
</dbReference>
<comment type="subunit">
    <text evidence="13">Forms a complex with SecF. Part of the essential Sec protein translocation apparatus which comprises SecA, SecYEG and auxiliary proteins SecDF-YajC and YidC.</text>
</comment>
<evidence type="ECO:0000256" key="5">
    <source>
        <dbReference type="ARBA" id="ARBA00022692"/>
    </source>
</evidence>
<keyword evidence="8 13" id="KW-0811">Translocation</keyword>
<dbReference type="EMBL" id="LNUW01000015">
    <property type="protein sequence ID" value="KXG86806.1"/>
    <property type="molecule type" value="Genomic_DNA"/>
</dbReference>
<feature type="transmembrane region" description="Helical" evidence="13">
    <location>
        <begin position="698"/>
        <end position="721"/>
    </location>
</feature>
<dbReference type="InterPro" id="IPR022645">
    <property type="entry name" value="SecD/SecF_bac"/>
</dbReference>
<dbReference type="NCBIfam" id="TIGR00916">
    <property type="entry name" value="2A0604s01"/>
    <property type="match status" value="2"/>
</dbReference>
<dbReference type="InterPro" id="IPR048631">
    <property type="entry name" value="SecD_1st"/>
</dbReference>
<dbReference type="InterPro" id="IPR022813">
    <property type="entry name" value="SecD/SecF_arch_bac"/>
</dbReference>
<evidence type="ECO:0000256" key="13">
    <source>
        <dbReference type="HAMAP-Rule" id="MF_01463"/>
    </source>
</evidence>
<feature type="domain" description="SSD" evidence="16">
    <location>
        <begin position="690"/>
        <end position="826"/>
    </location>
</feature>
<keyword evidence="7 13" id="KW-1133">Transmembrane helix</keyword>
<keyword evidence="5 13" id="KW-0812">Transmembrane</keyword>
<dbReference type="RefSeq" id="WP_067643547.1">
    <property type="nucleotide sequence ID" value="NZ_KQ961023.1"/>
</dbReference>
<dbReference type="GO" id="GO:0015450">
    <property type="term" value="F:protein-transporting ATPase activity"/>
    <property type="evidence" value="ECO:0007669"/>
    <property type="project" value="InterPro"/>
</dbReference>
<dbReference type="GO" id="GO:0065002">
    <property type="term" value="P:intracellular protein transmembrane transport"/>
    <property type="evidence" value="ECO:0007669"/>
    <property type="project" value="UniProtKB-UniRule"/>
</dbReference>
<comment type="function">
    <text evidence="10 13">Part of the Sec protein translocase complex. Interacts with the SecYEG preprotein conducting channel. SecDF uses the proton motive force (PMF) to complete protein translocation after the ATP-dependent function of SecA.</text>
</comment>
<proteinExistence type="inferred from homology"/>
<dbReference type="NCBIfam" id="NF009583">
    <property type="entry name" value="PRK13024.1-3"/>
    <property type="match status" value="1"/>
</dbReference>
<dbReference type="NCBIfam" id="NF011315">
    <property type="entry name" value="PRK14726.1"/>
    <property type="match status" value="1"/>
</dbReference>
<reference evidence="17 18" key="1">
    <citation type="submission" date="2015-11" db="EMBL/GenBank/DDBJ databases">
        <title>Draft genome sequence of Agrobacterium sp. R89-1.</title>
        <authorList>
            <person name="Zahradnik J."/>
            <person name="Kyslikova E."/>
            <person name="Palyzova A."/>
            <person name="Kyslik P."/>
        </authorList>
    </citation>
    <scope>NUCLEOTIDE SEQUENCE [LARGE SCALE GENOMIC DNA]</scope>
    <source>
        <strain evidence="17 18">R89-1</strain>
    </source>
</reference>
<feature type="transmembrane region" description="Helical" evidence="13">
    <location>
        <begin position="555"/>
        <end position="572"/>
    </location>
</feature>
<feature type="transmembrane region" description="Helical" evidence="13">
    <location>
        <begin position="670"/>
        <end position="691"/>
    </location>
</feature>
<dbReference type="InterPro" id="IPR055344">
    <property type="entry name" value="SecD_SecF_C_bact"/>
</dbReference>
<evidence type="ECO:0000313" key="17">
    <source>
        <dbReference type="EMBL" id="KXG86806.1"/>
    </source>
</evidence>
<keyword evidence="4" id="KW-0997">Cell inner membrane</keyword>
<dbReference type="FunFam" id="3.30.70.3400:FF:000006">
    <property type="entry name" value="Protein translocase subunit SecD"/>
    <property type="match status" value="1"/>
</dbReference>
<dbReference type="PROSITE" id="PS50156">
    <property type="entry name" value="SSD"/>
    <property type="match status" value="1"/>
</dbReference>
<keyword evidence="18" id="KW-1185">Reference proteome</keyword>
<evidence type="ECO:0000256" key="3">
    <source>
        <dbReference type="ARBA" id="ARBA00022475"/>
    </source>
</evidence>
<accession>A0A135P5Z5</accession>
<dbReference type="Gene3D" id="3.30.1360.200">
    <property type="match status" value="1"/>
</dbReference>
<sequence length="854" mass="92784">MLHFSRWKTAFIWLAVLISVVIASPNLFTDKQLEGMPNWYKDNKVTLGLDLQGGSHIMLKIERSDIVKERLETIVGDVRTQLRDANIKYSGLAGNGQQVQVRITDPAQYEAAKTALRDLTLPVSSGTLVGTSITEVTMTDAGDSLLRLNLTDDGINYRLSSAVSQSIEVVRRRVDEVGTTEPLIQRQGSDRIIVQVPGLQDPQRLKSLLNQTAKLSFRMVDTSMPVQEALNGRPPATSEILYSQDDPPVPYLVERRALVSGDNLVDSQASFNQQNNEPVVTFRFDSRGAQRFAQATQQNVGKPFAIILDNQVISAPVIREPIIGGSGQISGNFSVQGANDLAVLLRAGALPATLTVVEERTVGPSLGSDSINAGLVASAIGAAGVVIFMFIFYGFFGLLANIALIVNIVMLLAVLSIIGSTLTLPGIAGIVLTIGMAVDSNVLIYERIREEVRSGKPLISSLENGFTRAFATIMDANITTLIVASVLFYMGTGPVKGFAVTLAVGIITTVFTAYTLTAWMFGVWVRRSRPKTLPKGIRTALFDGKDIPFMRYRRYVFILSGVVMLICVGGFVTKGLNLGIDFQGGSVIEVKAKQGDADIADIRDRLSQLNLGEIQAQGFGTPQDVLIRIQAQDGGENAEQSAITLVRGELEEKYEFRRVEVVGPAVSGDLTVSSTIGIGLAMICIMAYIWLRFEWQFALGAIISMVHDVVFTIGLFVFLGIEFNLTSIAAILTIIGYSLNDTVVIYDRIRENLRRYKKMPLSMIIDLSLNQTLSRTILTGLTVMLALLSLYLFGGEVIRSFTFAMLFGVGIGVFSSVYIAAPVLIAFKLRPGGNDTEDEKADAKRDAIGGKPAI</sequence>
<dbReference type="FunFam" id="1.20.1640.10:FF:000024">
    <property type="entry name" value="Multifunctional fusion protein"/>
    <property type="match status" value="1"/>
</dbReference>
<dbReference type="InterPro" id="IPR022646">
    <property type="entry name" value="SecD/SecF_CS"/>
</dbReference>
<dbReference type="InterPro" id="IPR005791">
    <property type="entry name" value="SecD"/>
</dbReference>
<evidence type="ECO:0000256" key="8">
    <source>
        <dbReference type="ARBA" id="ARBA00023010"/>
    </source>
</evidence>
<feature type="transmembrane region" description="Helical" evidence="13">
    <location>
        <begin position="727"/>
        <end position="746"/>
    </location>
</feature>
<evidence type="ECO:0000259" key="16">
    <source>
        <dbReference type="PROSITE" id="PS50156"/>
    </source>
</evidence>
<dbReference type="FunFam" id="3.30.1360.200:FF:000002">
    <property type="entry name" value="Preprotein translocase subunit SecD"/>
    <property type="match status" value="1"/>
</dbReference>
<dbReference type="Pfam" id="PF07549">
    <property type="entry name" value="Sec_GG"/>
    <property type="match status" value="2"/>
</dbReference>
<feature type="transmembrane region" description="Helical" evidence="13">
    <location>
        <begin position="398"/>
        <end position="418"/>
    </location>
</feature>
<dbReference type="STRING" id="2052828.ATO67_01985"/>
<dbReference type="Pfam" id="PF02355">
    <property type="entry name" value="SecD_SecF_C"/>
    <property type="match status" value="2"/>
</dbReference>
<dbReference type="GO" id="GO:0005886">
    <property type="term" value="C:plasma membrane"/>
    <property type="evidence" value="ECO:0007669"/>
    <property type="project" value="UniProtKB-SubCell"/>
</dbReference>
<comment type="caution">
    <text evidence="17">The sequence shown here is derived from an EMBL/GenBank/DDBJ whole genome shotgun (WGS) entry which is preliminary data.</text>
</comment>
<feature type="transmembrane region" description="Helical" evidence="13">
    <location>
        <begin position="424"/>
        <end position="445"/>
    </location>
</feature>
<evidence type="ECO:0000256" key="7">
    <source>
        <dbReference type="ARBA" id="ARBA00022989"/>
    </source>
</evidence>
<dbReference type="Pfam" id="PF21760">
    <property type="entry name" value="SecD_1st"/>
    <property type="match status" value="1"/>
</dbReference>
<protein>
    <recommendedName>
        <fullName evidence="13 14">Multifunctional fusion protein</fullName>
    </recommendedName>
    <domain>
        <recommendedName>
            <fullName evidence="13">Protein translocase subunit SecD</fullName>
        </recommendedName>
    </domain>
    <domain>
        <recommendedName>
            <fullName evidence="14">Protein-export membrane protein SecF</fullName>
        </recommendedName>
    </domain>
</protein>
<keyword evidence="2 13" id="KW-0813">Transport</keyword>
<feature type="transmembrane region" description="Helical" evidence="13">
    <location>
        <begin position="371"/>
        <end position="391"/>
    </location>
</feature>
<dbReference type="InterPro" id="IPR000731">
    <property type="entry name" value="SSD"/>
</dbReference>
<dbReference type="HAMAP" id="MF_01464_B">
    <property type="entry name" value="SecF_B"/>
    <property type="match status" value="1"/>
</dbReference>
<evidence type="ECO:0000256" key="15">
    <source>
        <dbReference type="SAM" id="MobiDB-lite"/>
    </source>
</evidence>
<gene>
    <name evidence="14" type="primary">secF</name>
    <name evidence="13" type="synonym">secD</name>
    <name evidence="17" type="ORF">ATO67_01985</name>
</gene>
<dbReference type="NCBIfam" id="TIGR01129">
    <property type="entry name" value="secD"/>
    <property type="match status" value="1"/>
</dbReference>
<dbReference type="HAMAP" id="MF_01463_B">
    <property type="entry name" value="SecD_B"/>
    <property type="match status" value="1"/>
</dbReference>
<comment type="similarity">
    <text evidence="11">In the C-terminal section; belongs to the SecD/SecF family. SecF subfamily.</text>
</comment>
<dbReference type="AlphaFoldDB" id="A0A135P5Z5"/>
<comment type="similarity">
    <text evidence="13">Belongs to the SecD/SecF family. SecD subfamily.</text>
</comment>
<evidence type="ECO:0000256" key="2">
    <source>
        <dbReference type="ARBA" id="ARBA00022448"/>
    </source>
</evidence>
<feature type="transmembrane region" description="Helical" evidence="13">
    <location>
        <begin position="466"/>
        <end position="490"/>
    </location>
</feature>
<comment type="similarity">
    <text evidence="12">In the N-terminal section; belongs to the SecD/SecF family. SecD subfamily.</text>
</comment>
<feature type="transmembrane region" description="Helical" evidence="13">
    <location>
        <begin position="502"/>
        <end position="525"/>
    </location>
</feature>
<keyword evidence="9 13" id="KW-0472">Membrane</keyword>
<evidence type="ECO:0000256" key="11">
    <source>
        <dbReference type="ARBA" id="ARBA00060856"/>
    </source>
</evidence>
<dbReference type="FunFam" id="1.20.1640.10:FF:000004">
    <property type="entry name" value="Protein translocase subunit SecD"/>
    <property type="match status" value="1"/>
</dbReference>
<comment type="subunit">
    <text evidence="14">Forms a complex with SecD. Part of the essential Sec protein translocation apparatus which comprises SecA, SecYEG and auxiliary proteins SecDF-YajC and YidC.</text>
</comment>
<organism evidence="17 18">
    <name type="scientific">Agrobacterium bohemicum</name>
    <dbReference type="NCBI Taxonomy" id="2052828"/>
    <lineage>
        <taxon>Bacteria</taxon>
        <taxon>Pseudomonadati</taxon>
        <taxon>Pseudomonadota</taxon>
        <taxon>Alphaproteobacteria</taxon>
        <taxon>Hyphomicrobiales</taxon>
        <taxon>Rhizobiaceae</taxon>
        <taxon>Rhizobium/Agrobacterium group</taxon>
        <taxon>Agrobacterium</taxon>
    </lineage>
</organism>
<feature type="region of interest" description="Disordered" evidence="15">
    <location>
        <begin position="834"/>
        <end position="854"/>
    </location>
</feature>
<dbReference type="InterPro" id="IPR054384">
    <property type="entry name" value="SecDF_P1_head"/>
</dbReference>
<feature type="transmembrane region" description="Helical" evidence="13">
    <location>
        <begin position="805"/>
        <end position="827"/>
    </location>
</feature>
<dbReference type="PANTHER" id="PTHR30081">
    <property type="entry name" value="PROTEIN-EXPORT MEMBRANE PROTEIN SEC"/>
    <property type="match status" value="1"/>
</dbReference>
<dbReference type="GO" id="GO:0006605">
    <property type="term" value="P:protein targeting"/>
    <property type="evidence" value="ECO:0007669"/>
    <property type="project" value="UniProtKB-UniRule"/>
</dbReference>
<evidence type="ECO:0000256" key="10">
    <source>
        <dbReference type="ARBA" id="ARBA00059018"/>
    </source>
</evidence>
<comment type="similarity">
    <text evidence="14">Belongs to the SecD/SecF family. SecF subfamily.</text>
</comment>
<dbReference type="Gene3D" id="1.20.1640.10">
    <property type="entry name" value="Multidrug efflux transporter AcrB transmembrane domain"/>
    <property type="match status" value="2"/>
</dbReference>
<dbReference type="SUPFAM" id="SSF82866">
    <property type="entry name" value="Multidrug efflux transporter AcrB transmembrane domain"/>
    <property type="match status" value="2"/>
</dbReference>
<dbReference type="NCBIfam" id="TIGR00966">
    <property type="entry name" value="transloc_SecF"/>
    <property type="match status" value="1"/>
</dbReference>
<name>A0A135P5Z5_9HYPH</name>
<dbReference type="GO" id="GO:0043952">
    <property type="term" value="P:protein transport by the Sec complex"/>
    <property type="evidence" value="ECO:0007669"/>
    <property type="project" value="UniProtKB-UniRule"/>
</dbReference>
<keyword evidence="6 13" id="KW-0653">Protein transport</keyword>
<dbReference type="Proteomes" id="UP000070498">
    <property type="component" value="Unassembled WGS sequence"/>
</dbReference>
<dbReference type="InterPro" id="IPR048634">
    <property type="entry name" value="SecD_SecF_C"/>
</dbReference>